<dbReference type="InterPro" id="IPR029039">
    <property type="entry name" value="Flavoprotein-like_sf"/>
</dbReference>
<dbReference type="InterPro" id="IPR005025">
    <property type="entry name" value="FMN_Rdtase-like_dom"/>
</dbReference>
<dbReference type="InterPro" id="IPR050712">
    <property type="entry name" value="NAD(P)H-dep_reductase"/>
</dbReference>
<evidence type="ECO:0000259" key="1">
    <source>
        <dbReference type="Pfam" id="PF03358"/>
    </source>
</evidence>
<keyword evidence="3" id="KW-1185">Reference proteome</keyword>
<dbReference type="PANTHER" id="PTHR30543">
    <property type="entry name" value="CHROMATE REDUCTASE"/>
    <property type="match status" value="1"/>
</dbReference>
<protein>
    <submittedName>
        <fullName evidence="2">Chromate reductase</fullName>
    </submittedName>
</protein>
<dbReference type="EMBL" id="JBIYDN010000034">
    <property type="protein sequence ID" value="MFK4447410.1"/>
    <property type="molecule type" value="Genomic_DNA"/>
</dbReference>
<evidence type="ECO:0000313" key="3">
    <source>
        <dbReference type="Proteomes" id="UP001620514"/>
    </source>
</evidence>
<sequence length="191" mass="20439">MSDRPVLLGISGSLRRASYCTAILQNIADAAESRATLEIFPLDAVPPYNQDLDNESPPQPVAALRQAIERAAGLVIVTPEYNYGMSGVLKNALDWASRPYGKSKLKGKAVLTLSASPAFTGGVRAQAQLNETLLSNAALLVLRPQIVIGMAHEKIRDGKIIDQETKRFISDGLNDLLRDIAGKTTAAGQEA</sequence>
<dbReference type="Proteomes" id="UP001620514">
    <property type="component" value="Unassembled WGS sequence"/>
</dbReference>
<organism evidence="2 3">
    <name type="scientific">Caballeronia udeis</name>
    <dbReference type="NCBI Taxonomy" id="1232866"/>
    <lineage>
        <taxon>Bacteria</taxon>
        <taxon>Pseudomonadati</taxon>
        <taxon>Pseudomonadota</taxon>
        <taxon>Betaproteobacteria</taxon>
        <taxon>Burkholderiales</taxon>
        <taxon>Burkholderiaceae</taxon>
        <taxon>Caballeronia</taxon>
    </lineage>
</organism>
<name>A0ABW8MUL5_9BURK</name>
<comment type="caution">
    <text evidence="2">The sequence shown here is derived from an EMBL/GenBank/DDBJ whole genome shotgun (WGS) entry which is preliminary data.</text>
</comment>
<dbReference type="Gene3D" id="3.40.50.360">
    <property type="match status" value="1"/>
</dbReference>
<accession>A0ABW8MUL5</accession>
<dbReference type="SUPFAM" id="SSF52218">
    <property type="entry name" value="Flavoproteins"/>
    <property type="match status" value="1"/>
</dbReference>
<dbReference type="RefSeq" id="WP_404613018.1">
    <property type="nucleotide sequence ID" value="NZ_JBIYDN010000034.1"/>
</dbReference>
<gene>
    <name evidence="2" type="ORF">ABH943_007446</name>
</gene>
<dbReference type="Pfam" id="PF03358">
    <property type="entry name" value="FMN_red"/>
    <property type="match status" value="1"/>
</dbReference>
<feature type="domain" description="NADPH-dependent FMN reductase-like" evidence="1">
    <location>
        <begin position="7"/>
        <end position="152"/>
    </location>
</feature>
<evidence type="ECO:0000313" key="2">
    <source>
        <dbReference type="EMBL" id="MFK4447410.1"/>
    </source>
</evidence>
<proteinExistence type="predicted"/>
<reference evidence="2 3" key="1">
    <citation type="submission" date="2024-11" db="EMBL/GenBank/DDBJ databases">
        <title>Using genomics to understand microbial adaptation to soil warming.</title>
        <authorList>
            <person name="Deangelis K.M. PhD."/>
        </authorList>
    </citation>
    <scope>NUCLEOTIDE SEQUENCE [LARGE SCALE GENOMIC DNA]</scope>
    <source>
        <strain evidence="2 3">GAS97</strain>
    </source>
</reference>
<dbReference type="PANTHER" id="PTHR30543:SF21">
    <property type="entry name" value="NAD(P)H-DEPENDENT FMN REDUCTASE LOT6"/>
    <property type="match status" value="1"/>
</dbReference>